<dbReference type="Gene3D" id="1.10.10.10">
    <property type="entry name" value="Winged helix-like DNA-binding domain superfamily/Winged helix DNA-binding domain"/>
    <property type="match status" value="1"/>
</dbReference>
<dbReference type="OMA" id="XSLASAG"/>
<dbReference type="InterPro" id="IPR047208">
    <property type="entry name" value="FOXG1"/>
</dbReference>
<dbReference type="InterPro" id="IPR036388">
    <property type="entry name" value="WH-like_DNA-bd_sf"/>
</dbReference>
<evidence type="ECO:0000256" key="1">
    <source>
        <dbReference type="ARBA" id="ARBA00004123"/>
    </source>
</evidence>
<dbReference type="FunFam" id="1.10.10.10:FF:000135">
    <property type="entry name" value="forkhead box protein G1"/>
    <property type="match status" value="1"/>
</dbReference>
<dbReference type="OrthoDB" id="6230630at2759"/>
<keyword evidence="6" id="KW-1185">Reference proteome</keyword>
<dbReference type="Pfam" id="PF00250">
    <property type="entry name" value="Forkhead"/>
    <property type="match status" value="1"/>
</dbReference>
<dbReference type="RefSeq" id="XP_025029727.1">
    <property type="nucleotide sequence ID" value="XM_025173959.1"/>
</dbReference>
<dbReference type="GeneID" id="112542072"/>
<evidence type="ECO:0000256" key="4">
    <source>
        <dbReference type="PROSITE-ProRule" id="PRU00089"/>
    </source>
</evidence>
<dbReference type="AlphaFoldDB" id="A0A9F5J0K9"/>
<dbReference type="SUPFAM" id="SSF46785">
    <property type="entry name" value="Winged helix' DNA-binding domain"/>
    <property type="match status" value="1"/>
</dbReference>
<dbReference type="InterPro" id="IPR030456">
    <property type="entry name" value="TF_fork_head_CS_2"/>
</dbReference>
<evidence type="ECO:0000259" key="5">
    <source>
        <dbReference type="PROSITE" id="PS50039"/>
    </source>
</evidence>
<dbReference type="PROSITE" id="PS00658">
    <property type="entry name" value="FORK_HEAD_2"/>
    <property type="match status" value="1"/>
</dbReference>
<evidence type="ECO:0000313" key="6">
    <source>
        <dbReference type="Proteomes" id="UP000695026"/>
    </source>
</evidence>
<dbReference type="GO" id="GO:1990837">
    <property type="term" value="F:sequence-specific double-stranded DNA binding"/>
    <property type="evidence" value="ECO:0007669"/>
    <property type="project" value="TreeGrafter"/>
</dbReference>
<keyword evidence="4" id="KW-0539">Nucleus</keyword>
<accession>A0A9F5J0K9</accession>
<dbReference type="PANTHER" id="PTHR46617:SF3">
    <property type="entry name" value="FORKHEAD BOX PROTEIN G1"/>
    <property type="match status" value="1"/>
</dbReference>
<dbReference type="PRINTS" id="PR00053">
    <property type="entry name" value="FORKHEAD"/>
</dbReference>
<dbReference type="KEGG" id="pbi:112542072"/>
<dbReference type="PANTHER" id="PTHR46617">
    <property type="entry name" value="FORKHEAD BOX PROTEIN G1"/>
    <property type="match status" value="1"/>
</dbReference>
<feature type="domain" description="Fork-head" evidence="5">
    <location>
        <begin position="68"/>
        <end position="162"/>
    </location>
</feature>
<dbReference type="InterPro" id="IPR001766">
    <property type="entry name" value="Fork_head_dom"/>
</dbReference>
<keyword evidence="2 4" id="KW-0238">DNA-binding</keyword>
<evidence type="ECO:0000256" key="2">
    <source>
        <dbReference type="ARBA" id="ARBA00023125"/>
    </source>
</evidence>
<dbReference type="Proteomes" id="UP000695026">
    <property type="component" value="Unplaced"/>
</dbReference>
<dbReference type="GO" id="GO:0005634">
    <property type="term" value="C:nucleus"/>
    <property type="evidence" value="ECO:0007669"/>
    <property type="project" value="UniProtKB-SubCell"/>
</dbReference>
<gene>
    <name evidence="7" type="primary">LOC112542072</name>
</gene>
<evidence type="ECO:0000256" key="3">
    <source>
        <dbReference type="ARBA" id="ARBA00034868"/>
    </source>
</evidence>
<sequence>MEQFTPNSWVLKSPFSITNLLQDVAASKDLEGSLSSLLGEEEVVAVPSKGCQTLRRDISAERRGKPEKPPFSYNALIVMAIRQSPEKRLTLSGIYEFIMGNFPYYQENKQGWQNSVRHNLSLNKCFVKVPRHYDDPGKGNYWILDSSSEDISIGGTAGKLKRKTVASRTKMAIWKGARLPSTGMTLDGSFHLPLPPLYGVTSAYLGHPSSSFSQQALTPPRRHRQIERGSHQHLVATMLASTLPYSLIRSDHLDSCSVNFLEGQASSTFSWRHHHTLPMNSQFGLPSKSIGNLLGGVLPTFPGQLSPEFPTFFAFQNHQASFKPSLL</sequence>
<protein>
    <recommendedName>
        <fullName evidence="3">Forkhead box protein G1</fullName>
    </recommendedName>
</protein>
<dbReference type="PROSITE" id="PS50039">
    <property type="entry name" value="FORK_HEAD_3"/>
    <property type="match status" value="1"/>
</dbReference>
<reference evidence="7" key="1">
    <citation type="submission" date="2025-08" db="UniProtKB">
        <authorList>
            <consortium name="RefSeq"/>
        </authorList>
    </citation>
    <scope>IDENTIFICATION</scope>
    <source>
        <tissue evidence="7">Liver</tissue>
    </source>
</reference>
<organism evidence="6 7">
    <name type="scientific">Python bivittatus</name>
    <name type="common">Burmese python</name>
    <name type="synonym">Python molurus bivittatus</name>
    <dbReference type="NCBI Taxonomy" id="176946"/>
    <lineage>
        <taxon>Eukaryota</taxon>
        <taxon>Metazoa</taxon>
        <taxon>Chordata</taxon>
        <taxon>Craniata</taxon>
        <taxon>Vertebrata</taxon>
        <taxon>Euteleostomi</taxon>
        <taxon>Lepidosauria</taxon>
        <taxon>Squamata</taxon>
        <taxon>Bifurcata</taxon>
        <taxon>Unidentata</taxon>
        <taxon>Episquamata</taxon>
        <taxon>Toxicofera</taxon>
        <taxon>Serpentes</taxon>
        <taxon>Henophidia</taxon>
        <taxon>Pythonidae</taxon>
        <taxon>Python</taxon>
    </lineage>
</organism>
<comment type="subcellular location">
    <subcellularLocation>
        <location evidence="1 4">Nucleus</location>
    </subcellularLocation>
</comment>
<dbReference type="InterPro" id="IPR036390">
    <property type="entry name" value="WH_DNA-bd_sf"/>
</dbReference>
<feature type="DNA-binding region" description="Fork-head" evidence="4">
    <location>
        <begin position="68"/>
        <end position="162"/>
    </location>
</feature>
<dbReference type="InterPro" id="IPR018122">
    <property type="entry name" value="TF_fork_head_CS_1"/>
</dbReference>
<dbReference type="CDD" id="cd20021">
    <property type="entry name" value="FH_FOXG"/>
    <property type="match status" value="1"/>
</dbReference>
<name>A0A9F5J0K9_PYTBI</name>
<evidence type="ECO:0000313" key="7">
    <source>
        <dbReference type="RefSeq" id="XP_025029727.1"/>
    </source>
</evidence>
<dbReference type="SMART" id="SM00339">
    <property type="entry name" value="FH"/>
    <property type="match status" value="1"/>
</dbReference>
<dbReference type="GO" id="GO:0003700">
    <property type="term" value="F:DNA-binding transcription factor activity"/>
    <property type="evidence" value="ECO:0007669"/>
    <property type="project" value="InterPro"/>
</dbReference>
<dbReference type="GO" id="GO:0006357">
    <property type="term" value="P:regulation of transcription by RNA polymerase II"/>
    <property type="evidence" value="ECO:0007669"/>
    <property type="project" value="TreeGrafter"/>
</dbReference>
<dbReference type="PROSITE" id="PS00657">
    <property type="entry name" value="FORK_HEAD_1"/>
    <property type="match status" value="1"/>
</dbReference>
<proteinExistence type="predicted"/>